<dbReference type="EMBL" id="QRDP01000004">
    <property type="protein sequence ID" value="RED17302.1"/>
    <property type="molecule type" value="Genomic_DNA"/>
</dbReference>
<dbReference type="PANTHER" id="PTHR36510">
    <property type="entry name" value="GLUTAMATE--CYSTEINE LIGASE 2-RELATED"/>
    <property type="match status" value="1"/>
</dbReference>
<dbReference type="InterPro" id="IPR050141">
    <property type="entry name" value="GCL_type2/YbdK_subfam"/>
</dbReference>
<comment type="caution">
    <text evidence="1">The sequence shown here is derived from an EMBL/GenBank/DDBJ whole genome shotgun (WGS) entry which is preliminary data.</text>
</comment>
<gene>
    <name evidence="1" type="ORF">DFR46_2348</name>
</gene>
<keyword evidence="2" id="KW-1185">Reference proteome</keyword>
<dbReference type="Gene3D" id="3.30.590.20">
    <property type="match status" value="1"/>
</dbReference>
<evidence type="ECO:0000313" key="1">
    <source>
        <dbReference type="EMBL" id="RED17302.1"/>
    </source>
</evidence>
<accession>A0A3D9FIA9</accession>
<evidence type="ECO:0000313" key="2">
    <source>
        <dbReference type="Proteomes" id="UP000256310"/>
    </source>
</evidence>
<name>A0A3D9FIA9_9SPHN</name>
<dbReference type="Pfam" id="PF04107">
    <property type="entry name" value="GCS2"/>
    <property type="match status" value="1"/>
</dbReference>
<dbReference type="SUPFAM" id="SSF55931">
    <property type="entry name" value="Glutamine synthetase/guanido kinase"/>
    <property type="match status" value="1"/>
</dbReference>
<reference evidence="1 2" key="1">
    <citation type="submission" date="2018-07" db="EMBL/GenBank/DDBJ databases">
        <title>Genomic Encyclopedia of Type Strains, Phase IV (KMG-IV): sequencing the most valuable type-strain genomes for metagenomic binning, comparative biology and taxonomic classification.</title>
        <authorList>
            <person name="Goeker M."/>
        </authorList>
    </citation>
    <scope>NUCLEOTIDE SEQUENCE [LARGE SCALE GENOMIC DNA]</scope>
    <source>
        <strain evidence="1 2">DSM 26725</strain>
    </source>
</reference>
<proteinExistence type="predicted"/>
<keyword evidence="1" id="KW-0436">Ligase</keyword>
<dbReference type="PANTHER" id="PTHR36510:SF3">
    <property type="entry name" value="CONSERVED PROTEIN"/>
    <property type="match status" value="1"/>
</dbReference>
<dbReference type="Proteomes" id="UP000256310">
    <property type="component" value="Unassembled WGS sequence"/>
</dbReference>
<dbReference type="InterPro" id="IPR006336">
    <property type="entry name" value="GCS2"/>
</dbReference>
<dbReference type="GO" id="GO:0016879">
    <property type="term" value="F:ligase activity, forming carbon-nitrogen bonds"/>
    <property type="evidence" value="ECO:0007669"/>
    <property type="project" value="TreeGrafter"/>
</dbReference>
<dbReference type="RefSeq" id="WP_116236594.1">
    <property type="nucleotide sequence ID" value="NZ_QRDP01000004.1"/>
</dbReference>
<protein>
    <submittedName>
        <fullName evidence="1">Gamma-glutamyl:cysteine ligase YbdK (ATP-grasp superfamily)</fullName>
    </submittedName>
</protein>
<dbReference type="InterPro" id="IPR014746">
    <property type="entry name" value="Gln_synth/guanido_kin_cat_dom"/>
</dbReference>
<organism evidence="1 2">
    <name type="scientific">Parasphingopyxis lamellibrachiae</name>
    <dbReference type="NCBI Taxonomy" id="680125"/>
    <lineage>
        <taxon>Bacteria</taxon>
        <taxon>Pseudomonadati</taxon>
        <taxon>Pseudomonadota</taxon>
        <taxon>Alphaproteobacteria</taxon>
        <taxon>Sphingomonadales</taxon>
        <taxon>Sphingomonadaceae</taxon>
        <taxon>Parasphingopyxis</taxon>
    </lineage>
</organism>
<dbReference type="PIRSF" id="PIRSF012666">
    <property type="entry name" value="UCP012666"/>
    <property type="match status" value="1"/>
</dbReference>
<sequence>MGEDIGQSEFDRSDFEAFRARLRDETKTLKRWFDERRFDASDTFTTGLEIEAWLVDGNCLPTPQAEEFIATANDARIVPELSKFNFELNADPGPLRGDCLDRMSSDVSALWERCVRAGETLSLRPLATGILPTVRDEMLQPAWMSSTNRYKALNKALIGARQSEPLHICIDGEDQLDYRCDHIMLEAACTSLQAHLKVNQDDAARFYNASVIASAPLVAASANSPFLYGHSLWSETRIPAFEQSTKIHGFPDLAGRDVLRVTLGTGYVRHSLLELFLENLSYPILLPTHVEAVETLPHLRLQNGTIWRWNRPIIGFEDSGEPHLRVEQRVMPSGPTVTDMVANLALYYGLALALARSSTPAESQMPFETARANFYACAREGLAARVDWSGKTIDMQALLLEKLLPSAKTALAAEGLNLDSLDHYFDGVLHERIKSGRTGAEWQRRYYREKGRNFQALTERYVELQAQGEPVHKWTI</sequence>
<dbReference type="AlphaFoldDB" id="A0A3D9FIA9"/>
<dbReference type="InterPro" id="IPR016602">
    <property type="entry name" value="UCP012666"/>
</dbReference>
<dbReference type="OrthoDB" id="240589at2"/>